<feature type="compositionally biased region" description="Basic and acidic residues" evidence="1">
    <location>
        <begin position="9"/>
        <end position="21"/>
    </location>
</feature>
<feature type="compositionally biased region" description="Basic residues" evidence="1">
    <location>
        <begin position="41"/>
        <end position="64"/>
    </location>
</feature>
<feature type="compositionally biased region" description="Gly residues" evidence="1">
    <location>
        <begin position="198"/>
        <end position="210"/>
    </location>
</feature>
<gene>
    <name evidence="2" type="primary">PLESTB002095</name>
    <name evidence="2" type="ORF">PLESTB_001400000</name>
</gene>
<keyword evidence="3" id="KW-1185">Reference proteome</keyword>
<evidence type="ECO:0000256" key="1">
    <source>
        <dbReference type="SAM" id="MobiDB-lite"/>
    </source>
</evidence>
<accession>A0A9W6BWE7</accession>
<evidence type="ECO:0000313" key="3">
    <source>
        <dbReference type="Proteomes" id="UP001165080"/>
    </source>
</evidence>
<organism evidence="2 3">
    <name type="scientific">Pleodorina starrii</name>
    <dbReference type="NCBI Taxonomy" id="330485"/>
    <lineage>
        <taxon>Eukaryota</taxon>
        <taxon>Viridiplantae</taxon>
        <taxon>Chlorophyta</taxon>
        <taxon>core chlorophytes</taxon>
        <taxon>Chlorophyceae</taxon>
        <taxon>CS clade</taxon>
        <taxon>Chlamydomonadales</taxon>
        <taxon>Volvocaceae</taxon>
        <taxon>Pleodorina</taxon>
    </lineage>
</organism>
<feature type="compositionally biased region" description="Low complexity" evidence="1">
    <location>
        <begin position="24"/>
        <end position="33"/>
    </location>
</feature>
<dbReference type="Proteomes" id="UP001165080">
    <property type="component" value="Unassembled WGS sequence"/>
</dbReference>
<dbReference type="EMBL" id="BRXU01000024">
    <property type="protein sequence ID" value="GLC58776.1"/>
    <property type="molecule type" value="Genomic_DNA"/>
</dbReference>
<proteinExistence type="predicted"/>
<reference evidence="2 3" key="1">
    <citation type="journal article" date="2023" name="Commun. Biol.">
        <title>Reorganization of the ancestral sex-determining regions during the evolution of trioecy in Pleodorina starrii.</title>
        <authorList>
            <person name="Takahashi K."/>
            <person name="Suzuki S."/>
            <person name="Kawai-Toyooka H."/>
            <person name="Yamamoto K."/>
            <person name="Hamaji T."/>
            <person name="Ootsuki R."/>
            <person name="Yamaguchi H."/>
            <person name="Kawachi M."/>
            <person name="Higashiyama T."/>
            <person name="Nozaki H."/>
        </authorList>
    </citation>
    <scope>NUCLEOTIDE SEQUENCE [LARGE SCALE GENOMIC DNA]</scope>
    <source>
        <strain evidence="2 3">NIES-4479</strain>
    </source>
</reference>
<feature type="region of interest" description="Disordered" evidence="1">
    <location>
        <begin position="1"/>
        <end position="77"/>
    </location>
</feature>
<evidence type="ECO:0000313" key="2">
    <source>
        <dbReference type="EMBL" id="GLC58776.1"/>
    </source>
</evidence>
<protein>
    <submittedName>
        <fullName evidence="2">Uncharacterized protein</fullName>
    </submittedName>
</protein>
<comment type="caution">
    <text evidence="2">The sequence shown here is derived from an EMBL/GenBank/DDBJ whole genome shotgun (WGS) entry which is preliminary data.</text>
</comment>
<sequence>MQPAQAVSQDEKLSDFSDDYWRGSSSSNCSEASEGVEPAGFRRRRRGGGPAQRRQRRKRRKRSRAWGGAHGRRTAPPQCAWSCCGGGNNNTQWPRREGGKAVGGGPGNHATASIGGGHAVDLQHTRPLSSFALTEATEAGDPVRAAVMRNIQQRVLQIHTAQQAAAAAAANTAAAAAVKAQKHEAGPEAALGPVGAVEAGGGGGAQGRGR</sequence>
<feature type="region of interest" description="Disordered" evidence="1">
    <location>
        <begin position="182"/>
        <end position="210"/>
    </location>
</feature>
<dbReference type="AlphaFoldDB" id="A0A9W6BWE7"/>
<name>A0A9W6BWE7_9CHLO</name>